<keyword evidence="1" id="KW-0175">Coiled coil</keyword>
<proteinExistence type="predicted"/>
<evidence type="ECO:0000256" key="1">
    <source>
        <dbReference type="SAM" id="Coils"/>
    </source>
</evidence>
<name>A0ABU7TLM6_9HYPH</name>
<comment type="caution">
    <text evidence="2">The sequence shown here is derived from an EMBL/GenBank/DDBJ whole genome shotgun (WGS) entry which is preliminary data.</text>
</comment>
<gene>
    <name evidence="2" type="ORF">MOTC310_08005</name>
</gene>
<evidence type="ECO:0000313" key="3">
    <source>
        <dbReference type="Proteomes" id="UP001355206"/>
    </source>
</evidence>
<protein>
    <submittedName>
        <fullName evidence="2">Uncharacterized protein</fullName>
    </submittedName>
</protein>
<sequence length="578" mass="63204">MRFRLTIWSRAGEVRSTTTDRDPAVVWDAWTRRDERNGFGLVSQESEGQPSFPDKRAFTQNPVLITEAAHQTNGGFVTAPMGGQFAHLHAIRRWSNKPLPVVEPSAPDLGSSDLPVLPQDVTDAIRDVEVTSLTGDRRLRTALVRLDVRLGADLAGMTEADILLFLGGSRKLLDTFRAQAKAFTERQAKRSAMDAEAAAAEARAAEQAARDKARVARKAATVEAEAVHRAARAEAFASTPLLETITSSLGHLDPRSRGILTRKLGLRGRPETVPEMLADFDVNRSRLFQIVESSVALLDKRDGWPSRLGKRLSRLLPVTGEEIASTPWLSGLDPERLTAIAWFGAKARVHLVETSMGPVVGPLRTGDWLTVCRDARKLVLASDLATRPEQFRERLRAGLPEGAEGYERFLLREIGWPSEPGVDWLLHLKGRISTSAMVRDVAGHVAGPLATGELIEAVRTYAPDASAKTIRGILGGEARHLPDGTWERRRRWDADDPAVGKVERACIRFLEGQPQDAATLRPAALAEAIADDPELAGIEVDADIVALAVRSSTRFEPRSSGWIVLADRDPTADIPSPR</sequence>
<organism evidence="2 3">
    <name type="scientific">Methylobacterium oryzae</name>
    <dbReference type="NCBI Taxonomy" id="334852"/>
    <lineage>
        <taxon>Bacteria</taxon>
        <taxon>Pseudomonadati</taxon>
        <taxon>Pseudomonadota</taxon>
        <taxon>Alphaproteobacteria</taxon>
        <taxon>Hyphomicrobiales</taxon>
        <taxon>Methylobacteriaceae</taxon>
        <taxon>Methylobacterium</taxon>
    </lineage>
</organism>
<evidence type="ECO:0000313" key="2">
    <source>
        <dbReference type="EMBL" id="MEE7490426.1"/>
    </source>
</evidence>
<dbReference type="Proteomes" id="UP001355206">
    <property type="component" value="Unassembled WGS sequence"/>
</dbReference>
<keyword evidence="3" id="KW-1185">Reference proteome</keyword>
<reference evidence="2 3" key="1">
    <citation type="journal article" date="2012" name="Genet. Mol. Biol.">
        <title>Analysis of 16S rRNA and mxaF genes revealing insights into Methylobacterium niche-specific plant association.</title>
        <authorList>
            <person name="Dourado M.N."/>
            <person name="Andreote F.D."/>
            <person name="Dini-Andreote F."/>
            <person name="Conti R."/>
            <person name="Araujo J.M."/>
            <person name="Araujo W.L."/>
        </authorList>
    </citation>
    <scope>NUCLEOTIDE SEQUENCE [LARGE SCALE GENOMIC DNA]</scope>
    <source>
        <strain evidence="2 3">TC3-10</strain>
    </source>
</reference>
<dbReference type="EMBL" id="MLCA01000001">
    <property type="protein sequence ID" value="MEE7490426.1"/>
    <property type="molecule type" value="Genomic_DNA"/>
</dbReference>
<feature type="coiled-coil region" evidence="1">
    <location>
        <begin position="192"/>
        <end position="225"/>
    </location>
</feature>
<accession>A0ABU7TLM6</accession>